<evidence type="ECO:0000313" key="8">
    <source>
        <dbReference type="Proteomes" id="UP001208570"/>
    </source>
</evidence>
<feature type="transmembrane region" description="Helical" evidence="5">
    <location>
        <begin position="258"/>
        <end position="279"/>
    </location>
</feature>
<gene>
    <name evidence="7" type="ORF">LSH36_58g22034</name>
</gene>
<keyword evidence="2 5" id="KW-0812">Transmembrane</keyword>
<dbReference type="InterPro" id="IPR017452">
    <property type="entry name" value="GPCR_Rhodpsn_7TM"/>
</dbReference>
<dbReference type="GO" id="GO:0004930">
    <property type="term" value="F:G protein-coupled receptor activity"/>
    <property type="evidence" value="ECO:0007669"/>
    <property type="project" value="InterPro"/>
</dbReference>
<feature type="transmembrane region" description="Helical" evidence="5">
    <location>
        <begin position="159"/>
        <end position="180"/>
    </location>
</feature>
<evidence type="ECO:0000256" key="3">
    <source>
        <dbReference type="ARBA" id="ARBA00022989"/>
    </source>
</evidence>
<dbReference type="Proteomes" id="UP001208570">
    <property type="component" value="Unassembled WGS sequence"/>
</dbReference>
<proteinExistence type="predicted"/>
<comment type="subcellular location">
    <subcellularLocation>
        <location evidence="1">Membrane</location>
    </subcellularLocation>
</comment>
<dbReference type="AlphaFoldDB" id="A0AAD9K4N3"/>
<keyword evidence="4 5" id="KW-0472">Membrane</keyword>
<evidence type="ECO:0000256" key="4">
    <source>
        <dbReference type="ARBA" id="ARBA00023136"/>
    </source>
</evidence>
<dbReference type="Pfam" id="PF00001">
    <property type="entry name" value="7tm_1"/>
    <property type="match status" value="1"/>
</dbReference>
<name>A0AAD9K4N3_9ANNE</name>
<dbReference type="Gene3D" id="1.20.1070.10">
    <property type="entry name" value="Rhodopsin 7-helix transmembrane proteins"/>
    <property type="match status" value="1"/>
</dbReference>
<feature type="transmembrane region" description="Helical" evidence="5">
    <location>
        <begin position="115"/>
        <end position="138"/>
    </location>
</feature>
<dbReference type="GO" id="GO:0016020">
    <property type="term" value="C:membrane"/>
    <property type="evidence" value="ECO:0007669"/>
    <property type="project" value="UniProtKB-SubCell"/>
</dbReference>
<dbReference type="InterPro" id="IPR000276">
    <property type="entry name" value="GPCR_Rhodpsn"/>
</dbReference>
<dbReference type="PANTHER" id="PTHR46641:SF2">
    <property type="entry name" value="FMRFAMIDE RECEPTOR"/>
    <property type="match status" value="1"/>
</dbReference>
<comment type="caution">
    <text evidence="7">The sequence shown here is derived from an EMBL/GenBank/DDBJ whole genome shotgun (WGS) entry which is preliminary data.</text>
</comment>
<feature type="domain" description="G-protein coupled receptors family 1 profile" evidence="6">
    <location>
        <begin position="52"/>
        <end position="320"/>
    </location>
</feature>
<keyword evidence="8" id="KW-1185">Reference proteome</keyword>
<feature type="transmembrane region" description="Helical" evidence="5">
    <location>
        <begin position="213"/>
        <end position="231"/>
    </location>
</feature>
<organism evidence="7 8">
    <name type="scientific">Paralvinella palmiformis</name>
    <dbReference type="NCBI Taxonomy" id="53620"/>
    <lineage>
        <taxon>Eukaryota</taxon>
        <taxon>Metazoa</taxon>
        <taxon>Spiralia</taxon>
        <taxon>Lophotrochozoa</taxon>
        <taxon>Annelida</taxon>
        <taxon>Polychaeta</taxon>
        <taxon>Sedentaria</taxon>
        <taxon>Canalipalpata</taxon>
        <taxon>Terebellida</taxon>
        <taxon>Terebelliformia</taxon>
        <taxon>Alvinellidae</taxon>
        <taxon>Paralvinella</taxon>
    </lineage>
</organism>
<dbReference type="PRINTS" id="PR00237">
    <property type="entry name" value="GPCRRHODOPSN"/>
</dbReference>
<evidence type="ECO:0000259" key="6">
    <source>
        <dbReference type="PROSITE" id="PS50262"/>
    </source>
</evidence>
<evidence type="ECO:0000313" key="7">
    <source>
        <dbReference type="EMBL" id="KAK2164883.1"/>
    </source>
</evidence>
<evidence type="ECO:0000256" key="5">
    <source>
        <dbReference type="SAM" id="Phobius"/>
    </source>
</evidence>
<feature type="transmembrane region" description="Helical" evidence="5">
    <location>
        <begin position="72"/>
        <end position="95"/>
    </location>
</feature>
<accession>A0AAD9K4N3</accession>
<dbReference type="EMBL" id="JAODUP010000058">
    <property type="protein sequence ID" value="KAK2164883.1"/>
    <property type="molecule type" value="Genomic_DNA"/>
</dbReference>
<dbReference type="SUPFAM" id="SSF81321">
    <property type="entry name" value="Family A G protein-coupled receptor-like"/>
    <property type="match status" value="1"/>
</dbReference>
<evidence type="ECO:0000256" key="2">
    <source>
        <dbReference type="ARBA" id="ARBA00022692"/>
    </source>
</evidence>
<reference evidence="7" key="1">
    <citation type="journal article" date="2023" name="Mol. Biol. Evol.">
        <title>Third-Generation Sequencing Reveals the Adaptive Role of the Epigenome in Three Deep-Sea Polychaetes.</title>
        <authorList>
            <person name="Perez M."/>
            <person name="Aroh O."/>
            <person name="Sun Y."/>
            <person name="Lan Y."/>
            <person name="Juniper S.K."/>
            <person name="Young C.R."/>
            <person name="Angers B."/>
            <person name="Qian P.Y."/>
        </authorList>
    </citation>
    <scope>NUCLEOTIDE SEQUENCE</scope>
    <source>
        <strain evidence="7">P08H-3</strain>
    </source>
</reference>
<sequence>MATQSVPATCIALVIQTENCTNQEHPDPCSTTAEYIMYMYVFSVISYSGIVLNVLNLVIFTRPGFRMNKTTLTFLTALAFFDLGYLATAAGIAIVRCVPPRQTWQLYFGSYFEVYIYLPICNSLASASIFLTVVISAERFMSIRQISWMKTTNRVRWKAVALVISCLVGGFAMNMSYFFYKEVDENGEMVYTEYGQSEGFVRYSWARLILNKIVPIAIIIIFNTLLVVAVVRSQRQAKSTSDVSSNVSVRRRRQQTRLTVMMISISFMLAVCHSFEPFAHSGLYRTIFGQCSTHTTQYQLVRVVANTLEALSFASNFIFYCVFNGEFSKRLRLLLCCCLYKRTAPSFPEADPGETSVNVIANAKILEDT</sequence>
<protein>
    <recommendedName>
        <fullName evidence="6">G-protein coupled receptors family 1 profile domain-containing protein</fullName>
    </recommendedName>
</protein>
<keyword evidence="3 5" id="KW-1133">Transmembrane helix</keyword>
<evidence type="ECO:0000256" key="1">
    <source>
        <dbReference type="ARBA" id="ARBA00004370"/>
    </source>
</evidence>
<dbReference type="PROSITE" id="PS50262">
    <property type="entry name" value="G_PROTEIN_RECEP_F1_2"/>
    <property type="match status" value="1"/>
</dbReference>
<feature type="transmembrane region" description="Helical" evidence="5">
    <location>
        <begin position="299"/>
        <end position="323"/>
    </location>
</feature>
<dbReference type="InterPro" id="IPR052954">
    <property type="entry name" value="GPCR-Ligand_Int"/>
</dbReference>
<dbReference type="PANTHER" id="PTHR46641">
    <property type="entry name" value="FMRFAMIDE RECEPTOR-RELATED"/>
    <property type="match status" value="1"/>
</dbReference>
<feature type="transmembrane region" description="Helical" evidence="5">
    <location>
        <begin position="35"/>
        <end position="60"/>
    </location>
</feature>